<gene>
    <name evidence="2" type="ORF">C1SCF055_LOCUS33681</name>
</gene>
<proteinExistence type="predicted"/>
<accession>A0A9P1DEL8</accession>
<keyword evidence="4" id="KW-1185">Reference proteome</keyword>
<evidence type="ECO:0000313" key="3">
    <source>
        <dbReference type="EMBL" id="CAL1161596.1"/>
    </source>
</evidence>
<dbReference type="EMBL" id="CAMXCT030004224">
    <property type="protein sequence ID" value="CAL4795533.1"/>
    <property type="molecule type" value="Genomic_DNA"/>
</dbReference>
<protein>
    <submittedName>
        <fullName evidence="2">Uncharacterized protein</fullName>
    </submittedName>
</protein>
<dbReference type="OrthoDB" id="427236at2759"/>
<dbReference type="EMBL" id="CAMXCT010004224">
    <property type="protein sequence ID" value="CAI4008221.1"/>
    <property type="molecule type" value="Genomic_DNA"/>
</dbReference>
<evidence type="ECO:0000313" key="2">
    <source>
        <dbReference type="EMBL" id="CAI4008221.1"/>
    </source>
</evidence>
<dbReference type="AlphaFoldDB" id="A0A9P1DEL8"/>
<feature type="region of interest" description="Disordered" evidence="1">
    <location>
        <begin position="127"/>
        <end position="171"/>
    </location>
</feature>
<evidence type="ECO:0000313" key="4">
    <source>
        <dbReference type="Proteomes" id="UP001152797"/>
    </source>
</evidence>
<reference evidence="2" key="1">
    <citation type="submission" date="2022-10" db="EMBL/GenBank/DDBJ databases">
        <authorList>
            <person name="Chen Y."/>
            <person name="Dougan E. K."/>
            <person name="Chan C."/>
            <person name="Rhodes N."/>
            <person name="Thang M."/>
        </authorList>
    </citation>
    <scope>NUCLEOTIDE SEQUENCE</scope>
</reference>
<organism evidence="2">
    <name type="scientific">Cladocopium goreaui</name>
    <dbReference type="NCBI Taxonomy" id="2562237"/>
    <lineage>
        <taxon>Eukaryota</taxon>
        <taxon>Sar</taxon>
        <taxon>Alveolata</taxon>
        <taxon>Dinophyceae</taxon>
        <taxon>Suessiales</taxon>
        <taxon>Symbiodiniaceae</taxon>
        <taxon>Cladocopium</taxon>
    </lineage>
</organism>
<dbReference type="Proteomes" id="UP001152797">
    <property type="component" value="Unassembled WGS sequence"/>
</dbReference>
<dbReference type="EMBL" id="CAMXCT020004224">
    <property type="protein sequence ID" value="CAL1161596.1"/>
    <property type="molecule type" value="Genomic_DNA"/>
</dbReference>
<comment type="caution">
    <text evidence="2">The sequence shown here is derived from an EMBL/GenBank/DDBJ whole genome shotgun (WGS) entry which is preliminary data.</text>
</comment>
<name>A0A9P1DEL8_9DINO</name>
<evidence type="ECO:0000256" key="1">
    <source>
        <dbReference type="SAM" id="MobiDB-lite"/>
    </source>
</evidence>
<sequence length="207" mass="22259">MVTKAIQWAQKTGNIRVNEVHGEQEIRLILNETFVHKELREEETTREGSIAVEDESGSLFDTALPDINSSNASLLPAADGNKPKGDGDLTTAPNASGIRKLEIQESYVTCTKLDVSMNSLLLPMKAPSVAPAKPTSDGSKPRKTRKAAKKAAAKKPPKAKVAKGSGYTTSEDEAVDGFVDNFARGASAKEVFVQAERTRKLLEKHGA</sequence>
<feature type="region of interest" description="Disordered" evidence="1">
    <location>
        <begin position="71"/>
        <end position="94"/>
    </location>
</feature>
<feature type="compositionally biased region" description="Basic residues" evidence="1">
    <location>
        <begin position="141"/>
        <end position="161"/>
    </location>
</feature>
<reference evidence="3" key="2">
    <citation type="submission" date="2024-04" db="EMBL/GenBank/DDBJ databases">
        <authorList>
            <person name="Chen Y."/>
            <person name="Shah S."/>
            <person name="Dougan E. K."/>
            <person name="Thang M."/>
            <person name="Chan C."/>
        </authorList>
    </citation>
    <scope>NUCLEOTIDE SEQUENCE [LARGE SCALE GENOMIC DNA]</scope>
</reference>